<dbReference type="EMBL" id="LN483332">
    <property type="protein sequence ID" value="CED85527.1"/>
    <property type="molecule type" value="Genomic_DNA"/>
</dbReference>
<keyword evidence="6" id="KW-0539">Nucleus</keyword>
<evidence type="ECO:0000256" key="5">
    <source>
        <dbReference type="ARBA" id="ARBA00023002"/>
    </source>
</evidence>
<evidence type="ECO:0000256" key="1">
    <source>
        <dbReference type="ARBA" id="ARBA00004123"/>
    </source>
</evidence>
<organism evidence="9">
    <name type="scientific">Phaffia rhodozyma</name>
    <name type="common">Yeast</name>
    <name type="synonym">Xanthophyllomyces dendrorhous</name>
    <dbReference type="NCBI Taxonomy" id="264483"/>
    <lineage>
        <taxon>Eukaryota</taxon>
        <taxon>Fungi</taxon>
        <taxon>Dikarya</taxon>
        <taxon>Basidiomycota</taxon>
        <taxon>Agaricomycotina</taxon>
        <taxon>Tremellomycetes</taxon>
        <taxon>Cystofilobasidiales</taxon>
        <taxon>Mrakiaceae</taxon>
        <taxon>Phaffia</taxon>
    </lineage>
</organism>
<dbReference type="InterPro" id="IPR029479">
    <property type="entry name" value="Nitroreductase"/>
</dbReference>
<keyword evidence="5" id="KW-0560">Oxidoreductase</keyword>
<dbReference type="InterPro" id="IPR000415">
    <property type="entry name" value="Nitroreductase-like"/>
</dbReference>
<dbReference type="FunFam" id="3.40.109.10:FF:000001">
    <property type="entry name" value="Nitroreductase family"/>
    <property type="match status" value="1"/>
</dbReference>
<evidence type="ECO:0000256" key="7">
    <source>
        <dbReference type="SAM" id="SignalP"/>
    </source>
</evidence>
<dbReference type="Pfam" id="PF00881">
    <property type="entry name" value="Nitroreductase"/>
    <property type="match status" value="1"/>
</dbReference>
<evidence type="ECO:0000256" key="3">
    <source>
        <dbReference type="ARBA" id="ARBA00007118"/>
    </source>
</evidence>
<name>A0A0F7STM9_PHARH</name>
<evidence type="ECO:0000256" key="4">
    <source>
        <dbReference type="ARBA" id="ARBA00022490"/>
    </source>
</evidence>
<evidence type="ECO:0000259" key="8">
    <source>
        <dbReference type="Pfam" id="PF00881"/>
    </source>
</evidence>
<feature type="chain" id="PRO_5002522061" evidence="7">
    <location>
        <begin position="24"/>
        <end position="249"/>
    </location>
</feature>
<keyword evidence="4" id="KW-0963">Cytoplasm</keyword>
<evidence type="ECO:0000256" key="2">
    <source>
        <dbReference type="ARBA" id="ARBA00004496"/>
    </source>
</evidence>
<dbReference type="CDD" id="cd02140">
    <property type="entry name" value="Frm2-like"/>
    <property type="match status" value="1"/>
</dbReference>
<dbReference type="SUPFAM" id="SSF55469">
    <property type="entry name" value="FMN-dependent nitroreductase-like"/>
    <property type="match status" value="1"/>
</dbReference>
<sequence>MHIPSISTLLVQSLLTFTGVVNNQTQTENLDKGDMTLGSITKASPAAYLAAIQGRRSIYAINNVLPQGVSQETIQKVVEDATLQTPTTFNSQSGRAVVLFGSQHDKLWKFVWTALAKKGFQDEETKNATKSKVDSFGAGAGTILFFEDQQSVHNMEDRFPAYAANFPIWSDQSSGILQGNVWTSLSTYNVGASLQHYTNLISENVTAEWSLPESWLLKSQMPFGGIVAPAKTKTFAPIEDRVKVFGKTE</sequence>
<accession>A0A0F7STM9</accession>
<proteinExistence type="inferred from homology"/>
<dbReference type="InterPro" id="IPR033877">
    <property type="entry name" value="Frm2/Hbn1"/>
</dbReference>
<protein>
    <submittedName>
        <fullName evidence="9">Nitroreductase-like</fullName>
    </submittedName>
</protein>
<evidence type="ECO:0000256" key="6">
    <source>
        <dbReference type="ARBA" id="ARBA00023242"/>
    </source>
</evidence>
<feature type="domain" description="Nitroreductase" evidence="8">
    <location>
        <begin position="52"/>
        <end position="224"/>
    </location>
</feature>
<feature type="signal peptide" evidence="7">
    <location>
        <begin position="1"/>
        <end position="23"/>
    </location>
</feature>
<dbReference type="GO" id="GO:0016491">
    <property type="term" value="F:oxidoreductase activity"/>
    <property type="evidence" value="ECO:0007669"/>
    <property type="project" value="UniProtKB-KW"/>
</dbReference>
<dbReference type="GO" id="GO:0005737">
    <property type="term" value="C:cytoplasm"/>
    <property type="evidence" value="ECO:0007669"/>
    <property type="project" value="UniProtKB-SubCell"/>
</dbReference>
<reference evidence="9" key="1">
    <citation type="submission" date="2014-08" db="EMBL/GenBank/DDBJ databases">
        <authorList>
            <person name="Sharma Rahul"/>
            <person name="Thines Marco"/>
        </authorList>
    </citation>
    <scope>NUCLEOTIDE SEQUENCE</scope>
</reference>
<dbReference type="AlphaFoldDB" id="A0A0F7STM9"/>
<evidence type="ECO:0000313" key="9">
    <source>
        <dbReference type="EMBL" id="CED85527.1"/>
    </source>
</evidence>
<dbReference type="PANTHER" id="PTHR43035:SF1">
    <property type="entry name" value="FATTY ACID REPRESSION MUTANT PROTEIN 2-RELATED"/>
    <property type="match status" value="1"/>
</dbReference>
<comment type="similarity">
    <text evidence="3">Belongs to the nitroreductase family.</text>
</comment>
<dbReference type="PANTHER" id="PTHR43035">
    <property type="entry name" value="FATTY ACID REPRESSION MUTANT PROTEIN 2-RELATED"/>
    <property type="match status" value="1"/>
</dbReference>
<comment type="subcellular location">
    <subcellularLocation>
        <location evidence="2">Cytoplasm</location>
    </subcellularLocation>
    <subcellularLocation>
        <location evidence="1">Nucleus</location>
    </subcellularLocation>
</comment>
<dbReference type="Gene3D" id="3.40.109.10">
    <property type="entry name" value="NADH Oxidase"/>
    <property type="match status" value="1"/>
</dbReference>
<dbReference type="GO" id="GO:0034599">
    <property type="term" value="P:cellular response to oxidative stress"/>
    <property type="evidence" value="ECO:0007669"/>
    <property type="project" value="InterPro"/>
</dbReference>
<keyword evidence="7" id="KW-0732">Signal</keyword>
<dbReference type="GO" id="GO:0005634">
    <property type="term" value="C:nucleus"/>
    <property type="evidence" value="ECO:0007669"/>
    <property type="project" value="UniProtKB-SubCell"/>
</dbReference>